<feature type="compositionally biased region" description="Acidic residues" evidence="1">
    <location>
        <begin position="17"/>
        <end position="26"/>
    </location>
</feature>
<organism evidence="2 3">
    <name type="scientific">Malus domestica</name>
    <name type="common">Apple</name>
    <name type="synonym">Pyrus malus</name>
    <dbReference type="NCBI Taxonomy" id="3750"/>
    <lineage>
        <taxon>Eukaryota</taxon>
        <taxon>Viridiplantae</taxon>
        <taxon>Streptophyta</taxon>
        <taxon>Embryophyta</taxon>
        <taxon>Tracheophyta</taxon>
        <taxon>Spermatophyta</taxon>
        <taxon>Magnoliopsida</taxon>
        <taxon>eudicotyledons</taxon>
        <taxon>Gunneridae</taxon>
        <taxon>Pentapetalae</taxon>
        <taxon>rosids</taxon>
        <taxon>fabids</taxon>
        <taxon>Rosales</taxon>
        <taxon>Rosaceae</taxon>
        <taxon>Amygdaloideae</taxon>
        <taxon>Maleae</taxon>
        <taxon>Malus</taxon>
    </lineage>
</organism>
<protein>
    <submittedName>
        <fullName evidence="2">Uncharacterized protein</fullName>
    </submittedName>
</protein>
<feature type="region of interest" description="Disordered" evidence="1">
    <location>
        <begin position="41"/>
        <end position="75"/>
    </location>
</feature>
<comment type="caution">
    <text evidence="2">The sequence shown here is derived from an EMBL/GenBank/DDBJ whole genome shotgun (WGS) entry which is preliminary data.</text>
</comment>
<proteinExistence type="predicted"/>
<dbReference type="AlphaFoldDB" id="A0A498IXX3"/>
<feature type="region of interest" description="Disordered" evidence="1">
    <location>
        <begin position="1"/>
        <end position="26"/>
    </location>
</feature>
<evidence type="ECO:0000256" key="1">
    <source>
        <dbReference type="SAM" id="MobiDB-lite"/>
    </source>
</evidence>
<keyword evidence="3" id="KW-1185">Reference proteome</keyword>
<gene>
    <name evidence="2" type="ORF">DVH24_042370</name>
</gene>
<sequence>MMGRNEEGAKMSSDGNKEEEEGDEDVISLCSTDVEQVVPGDKAERNSLKIRPVDAPNVGRNASSHSVPSRPKGRGVRLSHAMSNLIWCSSIFFRRFSPSLPLYFCAFLPASILRVSLLLFASSSAQEPLVHLVSLASSDGGQDFVMEEMNDGGQLDLEYDFYSETCPETETIVRSTMTQITPTRRMSLLRCCASSSMTASLRSHSWISEYALELTLRGR</sequence>
<accession>A0A498IXX3</accession>
<evidence type="ECO:0000313" key="2">
    <source>
        <dbReference type="EMBL" id="RXH88299.1"/>
    </source>
</evidence>
<dbReference type="EMBL" id="RDQH01000336">
    <property type="protein sequence ID" value="RXH88299.1"/>
    <property type="molecule type" value="Genomic_DNA"/>
</dbReference>
<reference evidence="2 3" key="1">
    <citation type="submission" date="2018-10" db="EMBL/GenBank/DDBJ databases">
        <title>A high-quality apple genome assembly.</title>
        <authorList>
            <person name="Hu J."/>
        </authorList>
    </citation>
    <scope>NUCLEOTIDE SEQUENCE [LARGE SCALE GENOMIC DNA]</scope>
    <source>
        <strain evidence="3">cv. HFTH1</strain>
        <tissue evidence="2">Young leaf</tissue>
    </source>
</reference>
<evidence type="ECO:0000313" key="3">
    <source>
        <dbReference type="Proteomes" id="UP000290289"/>
    </source>
</evidence>
<name>A0A498IXX3_MALDO</name>
<dbReference type="Proteomes" id="UP000290289">
    <property type="component" value="Chromosome 10"/>
</dbReference>